<feature type="transmembrane region" description="Helical" evidence="1">
    <location>
        <begin position="201"/>
        <end position="223"/>
    </location>
</feature>
<protein>
    <submittedName>
        <fullName evidence="2">Uncharacterized protein</fullName>
    </submittedName>
</protein>
<name>A0A955LW74_UNCKA</name>
<keyword evidence="1" id="KW-0812">Transmembrane</keyword>
<comment type="caution">
    <text evidence="2">The sequence shown here is derived from an EMBL/GenBank/DDBJ whole genome shotgun (WGS) entry which is preliminary data.</text>
</comment>
<evidence type="ECO:0000313" key="2">
    <source>
        <dbReference type="EMBL" id="MCA9397349.1"/>
    </source>
</evidence>
<reference evidence="2" key="2">
    <citation type="journal article" date="2021" name="Microbiome">
        <title>Successional dynamics and alternative stable states in a saline activated sludge microbial community over 9 years.</title>
        <authorList>
            <person name="Wang Y."/>
            <person name="Ye J."/>
            <person name="Ju F."/>
            <person name="Liu L."/>
            <person name="Boyd J.A."/>
            <person name="Deng Y."/>
            <person name="Parks D.H."/>
            <person name="Jiang X."/>
            <person name="Yin X."/>
            <person name="Woodcroft B.J."/>
            <person name="Tyson G.W."/>
            <person name="Hugenholtz P."/>
            <person name="Polz M.F."/>
            <person name="Zhang T."/>
        </authorList>
    </citation>
    <scope>NUCLEOTIDE SEQUENCE</scope>
    <source>
        <strain evidence="2">HKST-UBA02</strain>
    </source>
</reference>
<evidence type="ECO:0000313" key="3">
    <source>
        <dbReference type="Proteomes" id="UP000699691"/>
    </source>
</evidence>
<gene>
    <name evidence="2" type="ORF">KC573_00840</name>
</gene>
<evidence type="ECO:0000256" key="1">
    <source>
        <dbReference type="SAM" id="Phobius"/>
    </source>
</evidence>
<dbReference type="EMBL" id="JAGQKY010000021">
    <property type="protein sequence ID" value="MCA9397349.1"/>
    <property type="molecule type" value="Genomic_DNA"/>
</dbReference>
<feature type="transmembrane region" description="Helical" evidence="1">
    <location>
        <begin position="144"/>
        <end position="165"/>
    </location>
</feature>
<organism evidence="2 3">
    <name type="scientific">candidate division WWE3 bacterium</name>
    <dbReference type="NCBI Taxonomy" id="2053526"/>
    <lineage>
        <taxon>Bacteria</taxon>
        <taxon>Katanobacteria</taxon>
    </lineage>
</organism>
<dbReference type="Proteomes" id="UP000699691">
    <property type="component" value="Unassembled WGS sequence"/>
</dbReference>
<dbReference type="AlphaFoldDB" id="A0A955LW74"/>
<feature type="transmembrane region" description="Helical" evidence="1">
    <location>
        <begin position="177"/>
        <end position="195"/>
    </location>
</feature>
<feature type="transmembrane region" description="Helical" evidence="1">
    <location>
        <begin position="38"/>
        <end position="63"/>
    </location>
</feature>
<feature type="transmembrane region" description="Helical" evidence="1">
    <location>
        <begin position="108"/>
        <end position="124"/>
    </location>
</feature>
<sequence>MPMFDPVQIQGVAMLTCSTFAFLVFIKAIRSARRHNNLTISYVAMAAISLSLDFFFEGFPLLFFPQSQLLIALGITVLGPFFIHATLGYLLSIVIFTVRATYSINYRLIVFLLGVFAGALNFAHNGGTVSFHPNGFVNPGFNPIAEFITFFTTIVVVIVFGITFIGGRSKKKMNIRGVLIGVGAIAVGISSPVIYSANDRLLSLVLNSLTIVGMFAITLGVYLKSEREMQQQ</sequence>
<proteinExistence type="predicted"/>
<feature type="transmembrane region" description="Helical" evidence="1">
    <location>
        <begin position="69"/>
        <end position="96"/>
    </location>
</feature>
<keyword evidence="1" id="KW-0472">Membrane</keyword>
<accession>A0A955LW74</accession>
<keyword evidence="1" id="KW-1133">Transmembrane helix</keyword>
<reference evidence="2" key="1">
    <citation type="submission" date="2020-04" db="EMBL/GenBank/DDBJ databases">
        <authorList>
            <person name="Zhang T."/>
        </authorList>
    </citation>
    <scope>NUCLEOTIDE SEQUENCE</scope>
    <source>
        <strain evidence="2">HKST-UBA02</strain>
    </source>
</reference>
<feature type="transmembrane region" description="Helical" evidence="1">
    <location>
        <begin position="6"/>
        <end position="26"/>
    </location>
</feature>